<name>A0ABR9MUH3_9MICO</name>
<dbReference type="RefSeq" id="WP_192861593.1">
    <property type="nucleotide sequence ID" value="NZ_JADAQT010000055.1"/>
</dbReference>
<organism evidence="4 5">
    <name type="scientific">Myceligenerans pegani</name>
    <dbReference type="NCBI Taxonomy" id="2776917"/>
    <lineage>
        <taxon>Bacteria</taxon>
        <taxon>Bacillati</taxon>
        <taxon>Actinomycetota</taxon>
        <taxon>Actinomycetes</taxon>
        <taxon>Micrococcales</taxon>
        <taxon>Promicromonosporaceae</taxon>
        <taxon>Myceligenerans</taxon>
    </lineage>
</organism>
<feature type="DNA-binding region" description="H-T-H motif" evidence="2">
    <location>
        <begin position="40"/>
        <end position="59"/>
    </location>
</feature>
<evidence type="ECO:0000313" key="5">
    <source>
        <dbReference type="Proteomes" id="UP000625527"/>
    </source>
</evidence>
<dbReference type="InterPro" id="IPR001647">
    <property type="entry name" value="HTH_TetR"/>
</dbReference>
<proteinExistence type="predicted"/>
<dbReference type="Gene3D" id="1.10.10.60">
    <property type="entry name" value="Homeodomain-like"/>
    <property type="match status" value="1"/>
</dbReference>
<comment type="caution">
    <text evidence="4">The sequence shown here is derived from an EMBL/GenBank/DDBJ whole genome shotgun (WGS) entry which is preliminary data.</text>
</comment>
<feature type="domain" description="HTH tetR-type" evidence="3">
    <location>
        <begin position="17"/>
        <end position="77"/>
    </location>
</feature>
<dbReference type="InterPro" id="IPR009057">
    <property type="entry name" value="Homeodomain-like_sf"/>
</dbReference>
<dbReference type="PANTHER" id="PTHR30055">
    <property type="entry name" value="HTH-TYPE TRANSCRIPTIONAL REGULATOR RUTR"/>
    <property type="match status" value="1"/>
</dbReference>
<sequence length="213" mass="23311">MSTTNPARGRLPSEERSRRRREILEAAVHVVAERGYQRTTMQHVARRAGASKETLYSWFGGKEGLLAAVVSTNAQAAAERVGHVLAVARTPTAESARRTLTAYAAAQLTLLTGRDSVVLNRAAMSSPTLAEVLLREGRHRVGPIVARYLRELHEREIIDAQDPEAAFQLLYGLVVRDVQIRVLLGEPAPGPARIRADAEQAVDRFFQLAGVVS</sequence>
<gene>
    <name evidence="4" type="ORF">IHE71_04785</name>
</gene>
<evidence type="ECO:0000259" key="3">
    <source>
        <dbReference type="PROSITE" id="PS50977"/>
    </source>
</evidence>
<dbReference type="Pfam" id="PF00440">
    <property type="entry name" value="TetR_N"/>
    <property type="match status" value="1"/>
</dbReference>
<dbReference type="InterPro" id="IPR039536">
    <property type="entry name" value="TetR_C_Proteobacteria"/>
</dbReference>
<dbReference type="InterPro" id="IPR050109">
    <property type="entry name" value="HTH-type_TetR-like_transc_reg"/>
</dbReference>
<dbReference type="Pfam" id="PF14246">
    <property type="entry name" value="TetR_C_7"/>
    <property type="match status" value="1"/>
</dbReference>
<keyword evidence="1 2" id="KW-0238">DNA-binding</keyword>
<evidence type="ECO:0000313" key="4">
    <source>
        <dbReference type="EMBL" id="MBE1875028.1"/>
    </source>
</evidence>
<dbReference type="PANTHER" id="PTHR30055:SF226">
    <property type="entry name" value="HTH-TYPE TRANSCRIPTIONAL REGULATOR PKSA"/>
    <property type="match status" value="1"/>
</dbReference>
<evidence type="ECO:0000256" key="2">
    <source>
        <dbReference type="PROSITE-ProRule" id="PRU00335"/>
    </source>
</evidence>
<protein>
    <submittedName>
        <fullName evidence="4">Helix-turn-helix transcriptional regulator</fullName>
    </submittedName>
</protein>
<accession>A0ABR9MUH3</accession>
<evidence type="ECO:0000256" key="1">
    <source>
        <dbReference type="ARBA" id="ARBA00023125"/>
    </source>
</evidence>
<dbReference type="Gene3D" id="1.10.357.10">
    <property type="entry name" value="Tetracycline Repressor, domain 2"/>
    <property type="match status" value="1"/>
</dbReference>
<dbReference type="PROSITE" id="PS50977">
    <property type="entry name" value="HTH_TETR_2"/>
    <property type="match status" value="1"/>
</dbReference>
<dbReference type="Proteomes" id="UP000625527">
    <property type="component" value="Unassembled WGS sequence"/>
</dbReference>
<reference evidence="4 5" key="1">
    <citation type="submission" date="2020-10" db="EMBL/GenBank/DDBJ databases">
        <title>Myceligenerans pegani sp. nov., an endophytic actinomycete isolated from Peganum harmala L. in Xinjiang, China.</title>
        <authorList>
            <person name="Xin L."/>
        </authorList>
    </citation>
    <scope>NUCLEOTIDE SEQUENCE [LARGE SCALE GENOMIC DNA]</scope>
    <source>
        <strain evidence="4 5">TRM65318</strain>
    </source>
</reference>
<keyword evidence="5" id="KW-1185">Reference proteome</keyword>
<dbReference type="PRINTS" id="PR00455">
    <property type="entry name" value="HTHTETR"/>
</dbReference>
<dbReference type="SUPFAM" id="SSF46689">
    <property type="entry name" value="Homeodomain-like"/>
    <property type="match status" value="1"/>
</dbReference>
<dbReference type="EMBL" id="JADAQT010000055">
    <property type="protein sequence ID" value="MBE1875028.1"/>
    <property type="molecule type" value="Genomic_DNA"/>
</dbReference>